<dbReference type="GO" id="GO:0003677">
    <property type="term" value="F:DNA binding"/>
    <property type="evidence" value="ECO:0007669"/>
    <property type="project" value="UniProtKB-KW"/>
</dbReference>
<dbReference type="InterPro" id="IPR027417">
    <property type="entry name" value="P-loop_NTPase"/>
</dbReference>
<dbReference type="InterPro" id="IPR014017">
    <property type="entry name" value="DNA_helicase_UvrD-like_C"/>
</dbReference>
<dbReference type="InterPro" id="IPR011335">
    <property type="entry name" value="Restrct_endonuc-II-like"/>
</dbReference>
<keyword evidence="2" id="KW-0547">Nucleotide-binding</keyword>
<organism evidence="12 13">
    <name type="scientific">Novibacillus thermophilus</name>
    <dbReference type="NCBI Taxonomy" id="1471761"/>
    <lineage>
        <taxon>Bacteria</taxon>
        <taxon>Bacillati</taxon>
        <taxon>Bacillota</taxon>
        <taxon>Bacilli</taxon>
        <taxon>Bacillales</taxon>
        <taxon>Thermoactinomycetaceae</taxon>
        <taxon>Novibacillus</taxon>
    </lineage>
</organism>
<evidence type="ECO:0000256" key="4">
    <source>
        <dbReference type="ARBA" id="ARBA00022801"/>
    </source>
</evidence>
<keyword evidence="5" id="KW-0347">Helicase</keyword>
<sequence>MKRLYTGPFSARLRHVWVERARKMPTEQWLWILPTRHLLQTVREMLLEGRGGLVDVPLLTFDDIAARLVKHVHRRTLFLNPYAREKLVEKLLERHADDPRLYVFQPILDQPGLARSLAHAIGEMKRSGLTEQAVASYLQRDRSDQPSARRQQALAFLFLRYQEALHLGDGNRTGVDPEELLLKACHILEGRHTLDHSLVDRLSFTDIHTLWVDHFTDFTPLQMRLLRSLVKASAEVGIYIPFPWEKGGQLPQLTAQLHETVRALEQWGLERVELSGRSQTAAREQLERDWLSGASTAPLAPPHLLERSGVTDGNEEGTACAPEGLECLPACTRKREIETVAKEIKRIVRAEGIAPSDIVIVVKDESYKPLIHDVMQRDGVPLYDHEQVGLHETAMARQLVSLLRLAVSDWERRDLICLAEGGYLRWQHRPPYGLETWVKKVGIDKGRTNWQNACKRELGRLEWLEQEAQGADWEPAERERRLKQLARQRQNVQRILAWFDELQQIEEAWASAASWSAFVKAVERMWDELDVEGCVKRVWSRHLKRGEVNGYRRDWDAYRTLCDTLQEMKEMEGLIPESSRTSRDAFVRELSALLSRKRVTVTFGHTGGVRLMDPSGVRGASFDTVFIIGLNEGSFPVHHAEDWLIRDAERVAFHGGQARLPASYAHNEMEQLFFEMAVCTARRRLILSYVSPEGNEEMLRSRFLDQLERQYATGPWLSPPRFKEAMESRLYAEEARDVTSPQEYRHWFMAKWAEGGEAFQQSLVQTDDPVYREERPALCQLVERAEIEQERYRPTYGRWDGHLLDPRIHARLRQEFSPDRTYSVSQLNDYAACPLHFFFSRVLGVEPLEETEQTLSPLDAGNVLHEVLRRLLASRLDRHMCDVPLEEWQATLRSVFQEVTATWEHEQAHALPPLWPLEKKRLSRMLEQWLQHEYKRQGRRRFKPRHVEFSFGLPRGREGVDRHSSEHPISLSLRGETLRLVGRIDRIDHDEDGHFVLYDYKLSTMRYEGCQNVEETTNFQLPLYVLAYRRWLEEQGRPGKPVGAGFYGLRAQDKYKKIGIWEEASLTDLGLGKLRSGVADDVVQVAETALERVADLLDGIRHGRFYMLPEHEPNPYYGDEALYRHQGIKR</sequence>
<dbReference type="PANTHER" id="PTHR30591">
    <property type="entry name" value="RECBCD ENZYME SUBUNIT RECC"/>
    <property type="match status" value="1"/>
</dbReference>
<evidence type="ECO:0000256" key="2">
    <source>
        <dbReference type="ARBA" id="ARBA00022741"/>
    </source>
</evidence>
<dbReference type="Pfam" id="PF12705">
    <property type="entry name" value="PDDEXK_1"/>
    <property type="match status" value="1"/>
</dbReference>
<dbReference type="GO" id="GO:0005524">
    <property type="term" value="F:ATP binding"/>
    <property type="evidence" value="ECO:0007669"/>
    <property type="project" value="UniProtKB-KW"/>
</dbReference>
<feature type="domain" description="UvrD-like helicase C-terminal" evidence="11">
    <location>
        <begin position="291"/>
        <end position="597"/>
    </location>
</feature>
<reference evidence="12 13" key="1">
    <citation type="journal article" date="2015" name="Int. J. Syst. Evol. Microbiol.">
        <title>Novibacillus thermophilus gen. nov., sp. nov., a Gram-staining-negative and moderately thermophilic member of the family Thermoactinomycetaceae.</title>
        <authorList>
            <person name="Yang G."/>
            <person name="Chen J."/>
            <person name="Zhou S."/>
        </authorList>
    </citation>
    <scope>NUCLEOTIDE SEQUENCE [LARGE SCALE GENOMIC DNA]</scope>
    <source>
        <strain evidence="12 13">SG-1</strain>
    </source>
</reference>
<evidence type="ECO:0000259" key="11">
    <source>
        <dbReference type="PROSITE" id="PS51217"/>
    </source>
</evidence>
<dbReference type="STRING" id="1471761.B0W44_11990"/>
<accession>A0A1U9K8L1</accession>
<evidence type="ECO:0000313" key="12">
    <source>
        <dbReference type="EMBL" id="AQS56374.1"/>
    </source>
</evidence>
<dbReference type="InterPro" id="IPR049035">
    <property type="entry name" value="ADDB_N"/>
</dbReference>
<dbReference type="OrthoDB" id="9758506at2"/>
<dbReference type="Pfam" id="PF21445">
    <property type="entry name" value="ADDB_N"/>
    <property type="match status" value="1"/>
</dbReference>
<keyword evidence="13" id="KW-1185">Reference proteome</keyword>
<dbReference type="SUPFAM" id="SSF52980">
    <property type="entry name" value="Restriction endonuclease-like"/>
    <property type="match status" value="1"/>
</dbReference>
<dbReference type="Gene3D" id="3.40.50.300">
    <property type="entry name" value="P-loop containing nucleotide triphosphate hydrolases"/>
    <property type="match status" value="3"/>
</dbReference>
<evidence type="ECO:0000256" key="5">
    <source>
        <dbReference type="ARBA" id="ARBA00022806"/>
    </source>
</evidence>
<dbReference type="PROSITE" id="PS51217">
    <property type="entry name" value="UVRD_HELICASE_CTER"/>
    <property type="match status" value="1"/>
</dbReference>
<keyword evidence="1" id="KW-0540">Nuclease</keyword>
<evidence type="ECO:0000256" key="3">
    <source>
        <dbReference type="ARBA" id="ARBA00022763"/>
    </source>
</evidence>
<evidence type="ECO:0000256" key="9">
    <source>
        <dbReference type="ARBA" id="ARBA00023204"/>
    </source>
</evidence>
<evidence type="ECO:0000256" key="1">
    <source>
        <dbReference type="ARBA" id="ARBA00022722"/>
    </source>
</evidence>
<evidence type="ECO:0000256" key="8">
    <source>
        <dbReference type="ARBA" id="ARBA00023125"/>
    </source>
</evidence>
<keyword evidence="8" id="KW-0238">DNA-binding</keyword>
<dbReference type="Proteomes" id="UP000188603">
    <property type="component" value="Chromosome"/>
</dbReference>
<name>A0A1U9K8L1_9BACL</name>
<dbReference type="GO" id="GO:0006310">
    <property type="term" value="P:DNA recombination"/>
    <property type="evidence" value="ECO:0007669"/>
    <property type="project" value="TreeGrafter"/>
</dbReference>
<evidence type="ECO:0000256" key="6">
    <source>
        <dbReference type="ARBA" id="ARBA00022839"/>
    </source>
</evidence>
<proteinExistence type="predicted"/>
<dbReference type="PANTHER" id="PTHR30591:SF1">
    <property type="entry name" value="RECBCD ENZYME SUBUNIT RECC"/>
    <property type="match status" value="1"/>
</dbReference>
<keyword evidence="7" id="KW-0067">ATP-binding</keyword>
<dbReference type="InterPro" id="IPR011604">
    <property type="entry name" value="PDDEXK-like_dom_sf"/>
</dbReference>
<dbReference type="GO" id="GO:0006281">
    <property type="term" value="P:DNA repair"/>
    <property type="evidence" value="ECO:0007669"/>
    <property type="project" value="UniProtKB-KW"/>
</dbReference>
<evidence type="ECO:0000313" key="13">
    <source>
        <dbReference type="Proteomes" id="UP000188603"/>
    </source>
</evidence>
<keyword evidence="4" id="KW-0378">Hydrolase</keyword>
<dbReference type="InterPro" id="IPR013986">
    <property type="entry name" value="DExx_box_DNA_helicase_dom_sf"/>
</dbReference>
<dbReference type="KEGG" id="ntr:B0W44_11990"/>
<dbReference type="Gene3D" id="1.10.10.160">
    <property type="match status" value="1"/>
</dbReference>
<dbReference type="GO" id="GO:0004527">
    <property type="term" value="F:exonuclease activity"/>
    <property type="evidence" value="ECO:0007669"/>
    <property type="project" value="UniProtKB-KW"/>
</dbReference>
<protein>
    <recommendedName>
        <fullName evidence="11">UvrD-like helicase C-terminal domain-containing protein</fullName>
    </recommendedName>
</protein>
<keyword evidence="6" id="KW-0269">Exonuclease</keyword>
<evidence type="ECO:0000256" key="10">
    <source>
        <dbReference type="SAM" id="MobiDB-lite"/>
    </source>
</evidence>
<gene>
    <name evidence="12" type="ORF">B0W44_11990</name>
</gene>
<dbReference type="AlphaFoldDB" id="A0A1U9K8L1"/>
<dbReference type="SUPFAM" id="SSF52540">
    <property type="entry name" value="P-loop containing nucleoside triphosphate hydrolases"/>
    <property type="match status" value="1"/>
</dbReference>
<dbReference type="Gene3D" id="3.90.320.10">
    <property type="match status" value="1"/>
</dbReference>
<dbReference type="InterPro" id="IPR038726">
    <property type="entry name" value="PDDEXK_AddAB-type"/>
</dbReference>
<keyword evidence="3" id="KW-0227">DNA damage</keyword>
<dbReference type="EMBL" id="CP019699">
    <property type="protein sequence ID" value="AQS56374.1"/>
    <property type="molecule type" value="Genomic_DNA"/>
</dbReference>
<keyword evidence="9" id="KW-0234">DNA repair</keyword>
<feature type="region of interest" description="Disordered" evidence="10">
    <location>
        <begin position="294"/>
        <end position="319"/>
    </location>
</feature>
<evidence type="ECO:0000256" key="7">
    <source>
        <dbReference type="ARBA" id="ARBA00022840"/>
    </source>
</evidence>
<dbReference type="GO" id="GO:0004386">
    <property type="term" value="F:helicase activity"/>
    <property type="evidence" value="ECO:0007669"/>
    <property type="project" value="UniProtKB-KW"/>
</dbReference>
<dbReference type="RefSeq" id="WP_077720238.1">
    <property type="nucleotide sequence ID" value="NZ_CP019699.1"/>
</dbReference>